<sequence>SSNDDKDPNFVEIPENAEPLEENNSSGERTMDFSGDDADVVESPQAMAPAEHESDIEAKRRRIEQWVADLQAATEAHNVYGSNSFDGAMFSPNADSYKSPTASELISNQRKLFEDQLEAMYTNGILERDETKHVAGQGYFRTIAATLGTCSDLLNSIVIAFQTNSVPREATLQRTLEELSNYLLEGDVICLRGLCQASKTLLGEGNMIGACRGVRHVSVFDIRMTPCRHVRVHVVSGVCVRVHVS</sequence>
<evidence type="ECO:0000313" key="3">
    <source>
        <dbReference type="Proteomes" id="UP000265520"/>
    </source>
</evidence>
<dbReference type="AlphaFoldDB" id="A0A392M653"/>
<proteinExistence type="predicted"/>
<name>A0A392M653_9FABA</name>
<gene>
    <name evidence="2" type="ORF">A2U01_0003383</name>
</gene>
<evidence type="ECO:0000256" key="1">
    <source>
        <dbReference type="SAM" id="MobiDB-lite"/>
    </source>
</evidence>
<protein>
    <submittedName>
        <fullName evidence="2">Uncharacterized protein</fullName>
    </submittedName>
</protein>
<dbReference type="EMBL" id="LXQA010003877">
    <property type="protein sequence ID" value="MCH82573.1"/>
    <property type="molecule type" value="Genomic_DNA"/>
</dbReference>
<accession>A0A392M653</accession>
<feature type="non-terminal residue" evidence="2">
    <location>
        <position position="1"/>
    </location>
</feature>
<evidence type="ECO:0000313" key="2">
    <source>
        <dbReference type="EMBL" id="MCH82573.1"/>
    </source>
</evidence>
<organism evidence="2 3">
    <name type="scientific">Trifolium medium</name>
    <dbReference type="NCBI Taxonomy" id="97028"/>
    <lineage>
        <taxon>Eukaryota</taxon>
        <taxon>Viridiplantae</taxon>
        <taxon>Streptophyta</taxon>
        <taxon>Embryophyta</taxon>
        <taxon>Tracheophyta</taxon>
        <taxon>Spermatophyta</taxon>
        <taxon>Magnoliopsida</taxon>
        <taxon>eudicotyledons</taxon>
        <taxon>Gunneridae</taxon>
        <taxon>Pentapetalae</taxon>
        <taxon>rosids</taxon>
        <taxon>fabids</taxon>
        <taxon>Fabales</taxon>
        <taxon>Fabaceae</taxon>
        <taxon>Papilionoideae</taxon>
        <taxon>50 kb inversion clade</taxon>
        <taxon>NPAAA clade</taxon>
        <taxon>Hologalegina</taxon>
        <taxon>IRL clade</taxon>
        <taxon>Trifolieae</taxon>
        <taxon>Trifolium</taxon>
    </lineage>
</organism>
<comment type="caution">
    <text evidence="2">The sequence shown here is derived from an EMBL/GenBank/DDBJ whole genome shotgun (WGS) entry which is preliminary data.</text>
</comment>
<dbReference type="Proteomes" id="UP000265520">
    <property type="component" value="Unassembled WGS sequence"/>
</dbReference>
<feature type="region of interest" description="Disordered" evidence="1">
    <location>
        <begin position="1"/>
        <end position="37"/>
    </location>
</feature>
<keyword evidence="3" id="KW-1185">Reference proteome</keyword>
<reference evidence="2 3" key="1">
    <citation type="journal article" date="2018" name="Front. Plant Sci.">
        <title>Red Clover (Trifolium pratense) and Zigzag Clover (T. medium) - A Picture of Genomic Similarities and Differences.</title>
        <authorList>
            <person name="Dluhosova J."/>
            <person name="Istvanek J."/>
            <person name="Nedelnik J."/>
            <person name="Repkova J."/>
        </authorList>
    </citation>
    <scope>NUCLEOTIDE SEQUENCE [LARGE SCALE GENOMIC DNA]</scope>
    <source>
        <strain evidence="3">cv. 10/8</strain>
        <tissue evidence="2">Leaf</tissue>
    </source>
</reference>